<name>A0A8J4XPP3_CHIOP</name>
<evidence type="ECO:0000313" key="3">
    <source>
        <dbReference type="Proteomes" id="UP000770661"/>
    </source>
</evidence>
<dbReference type="AlphaFoldDB" id="A0A8J4XPP3"/>
<comment type="caution">
    <text evidence="2">The sequence shown here is derived from an EMBL/GenBank/DDBJ whole genome shotgun (WGS) entry which is preliminary data.</text>
</comment>
<accession>A0A8J4XPP3</accession>
<feature type="region of interest" description="Disordered" evidence="1">
    <location>
        <begin position="44"/>
        <end position="84"/>
    </location>
</feature>
<reference evidence="2" key="1">
    <citation type="submission" date="2020-07" db="EMBL/GenBank/DDBJ databases">
        <title>The High-quality genome of the commercially important snow crab, Chionoecetes opilio.</title>
        <authorList>
            <person name="Jeong J.-H."/>
            <person name="Ryu S."/>
        </authorList>
    </citation>
    <scope>NUCLEOTIDE SEQUENCE</scope>
    <source>
        <strain evidence="2">MADBK_172401_WGS</strain>
        <tissue evidence="2">Digestive gland</tissue>
    </source>
</reference>
<dbReference type="EMBL" id="JACEEZ010023383">
    <property type="protein sequence ID" value="KAG0711368.1"/>
    <property type="molecule type" value="Genomic_DNA"/>
</dbReference>
<organism evidence="2 3">
    <name type="scientific">Chionoecetes opilio</name>
    <name type="common">Atlantic snow crab</name>
    <name type="synonym">Cancer opilio</name>
    <dbReference type="NCBI Taxonomy" id="41210"/>
    <lineage>
        <taxon>Eukaryota</taxon>
        <taxon>Metazoa</taxon>
        <taxon>Ecdysozoa</taxon>
        <taxon>Arthropoda</taxon>
        <taxon>Crustacea</taxon>
        <taxon>Multicrustacea</taxon>
        <taxon>Malacostraca</taxon>
        <taxon>Eumalacostraca</taxon>
        <taxon>Eucarida</taxon>
        <taxon>Decapoda</taxon>
        <taxon>Pleocyemata</taxon>
        <taxon>Brachyura</taxon>
        <taxon>Eubrachyura</taxon>
        <taxon>Majoidea</taxon>
        <taxon>Majidae</taxon>
        <taxon>Chionoecetes</taxon>
    </lineage>
</organism>
<evidence type="ECO:0000256" key="1">
    <source>
        <dbReference type="SAM" id="MobiDB-lite"/>
    </source>
</evidence>
<feature type="region of interest" description="Disordered" evidence="1">
    <location>
        <begin position="101"/>
        <end position="146"/>
    </location>
</feature>
<evidence type="ECO:0000313" key="2">
    <source>
        <dbReference type="EMBL" id="KAG0711368.1"/>
    </source>
</evidence>
<feature type="compositionally biased region" description="Basic and acidic residues" evidence="1">
    <location>
        <begin position="54"/>
        <end position="75"/>
    </location>
</feature>
<proteinExistence type="predicted"/>
<keyword evidence="3" id="KW-1185">Reference proteome</keyword>
<protein>
    <submittedName>
        <fullName evidence="2">Uncharacterized protein</fullName>
    </submittedName>
</protein>
<dbReference type="Proteomes" id="UP000770661">
    <property type="component" value="Unassembled WGS sequence"/>
</dbReference>
<gene>
    <name evidence="2" type="ORF">GWK47_002336</name>
</gene>
<sequence length="241" mass="26573">MLQIRGAVPFIAGPYRTRCVAVTARPTLTSAYCPWSVAPISLVSPSPPPSPTKENAEKKSTSDVHKTSKPPEDRVRRSKAQTHAYIGKARHFTRYYSRTSTPLSAARKDGTPPSAPPPLGPACTPTARTNHHTEPPGYYHPGPAGNTAYTRYKKKKKISQAHRMTSKVFAERLVRATFDKPCTPSSLSDTRVIDRLIDSHRLKTHCVHLEVYQGYEVKKIWQSILESFDSNTAAGVGVPAL</sequence>